<dbReference type="Proteomes" id="UP001642900">
    <property type="component" value="Unassembled WGS sequence"/>
</dbReference>
<dbReference type="AlphaFoldDB" id="A0A6G4WN17"/>
<keyword evidence="3" id="KW-1185">Reference proteome</keyword>
<accession>A0A6G4WN17</accession>
<organism evidence="2 3">
    <name type="scientific">Allomesorhizobium camelthorni</name>
    <dbReference type="NCBI Taxonomy" id="475069"/>
    <lineage>
        <taxon>Bacteria</taxon>
        <taxon>Pseudomonadati</taxon>
        <taxon>Pseudomonadota</taxon>
        <taxon>Alphaproteobacteria</taxon>
        <taxon>Hyphomicrobiales</taxon>
        <taxon>Phyllobacteriaceae</taxon>
        <taxon>Allomesorhizobium</taxon>
    </lineage>
</organism>
<dbReference type="EMBL" id="JAAKZF010000172">
    <property type="protein sequence ID" value="NGO56034.1"/>
    <property type="molecule type" value="Genomic_DNA"/>
</dbReference>
<dbReference type="RefSeq" id="WP_206079254.1">
    <property type="nucleotide sequence ID" value="NZ_JAAKZF010000172.1"/>
</dbReference>
<comment type="caution">
    <text evidence="2">The sequence shown here is derived from an EMBL/GenBank/DDBJ whole genome shotgun (WGS) entry which is preliminary data.</text>
</comment>
<feature type="non-terminal residue" evidence="2">
    <location>
        <position position="194"/>
    </location>
</feature>
<gene>
    <name evidence="2" type="ORF">G6N73_34510</name>
</gene>
<evidence type="ECO:0000313" key="3">
    <source>
        <dbReference type="Proteomes" id="UP001642900"/>
    </source>
</evidence>
<proteinExistence type="predicted"/>
<reference evidence="2 3" key="1">
    <citation type="submission" date="2020-02" db="EMBL/GenBank/DDBJ databases">
        <title>Genome sequence of strain CCNWXJ40-4.</title>
        <authorList>
            <person name="Gao J."/>
            <person name="Sun J."/>
        </authorList>
    </citation>
    <scope>NUCLEOTIDE SEQUENCE [LARGE SCALE GENOMIC DNA]</scope>
    <source>
        <strain evidence="2 3">CCNWXJ 40-4</strain>
    </source>
</reference>
<protein>
    <submittedName>
        <fullName evidence="2">Microcystin degradation protein MlrC</fullName>
    </submittedName>
</protein>
<name>A0A6G4WN17_9HYPH</name>
<dbReference type="Pfam" id="PF07171">
    <property type="entry name" value="MlrC_C"/>
    <property type="match status" value="1"/>
</dbReference>
<dbReference type="InterPro" id="IPR010799">
    <property type="entry name" value="MlrC_C"/>
</dbReference>
<evidence type="ECO:0000313" key="2">
    <source>
        <dbReference type="EMBL" id="NGO56034.1"/>
    </source>
</evidence>
<feature type="domain" description="Microcystin LR degradation protein MlrC C-terminal" evidence="1">
    <location>
        <begin position="3"/>
        <end position="180"/>
    </location>
</feature>
<evidence type="ECO:0000259" key="1">
    <source>
        <dbReference type="Pfam" id="PF07171"/>
    </source>
</evidence>
<sequence>MFADFSDNPGGGNYGDATNLLRAMIAADLQNAAFYAIFDLAAVQAGIAIGIGNKGRILLGGKHDPEMGGGPLEVEAQIVSITDGRFRCHGPMGGGVWQSVGPSLMLRVGGIEVAVISRNEQALDLAQLTSLGIDPLHCATIALKAAHHFRAAFEPIAREVTRVDGGGMGSAARYLRTDYRHVRRPIWPLDDIKL</sequence>